<dbReference type="GO" id="GO:0004536">
    <property type="term" value="F:DNA nuclease activity"/>
    <property type="evidence" value="ECO:0007669"/>
    <property type="project" value="InterPro"/>
</dbReference>
<keyword evidence="1" id="KW-0479">Metal-binding</keyword>
<dbReference type="EMBL" id="UOFC01000088">
    <property type="protein sequence ID" value="VAW46106.1"/>
    <property type="molecule type" value="Genomic_DNA"/>
</dbReference>
<evidence type="ECO:0000313" key="3">
    <source>
        <dbReference type="EMBL" id="VAW46106.1"/>
    </source>
</evidence>
<dbReference type="FunFam" id="3.20.20.140:FF:000005">
    <property type="entry name" value="TatD family hydrolase"/>
    <property type="match status" value="1"/>
</dbReference>
<dbReference type="GO" id="GO:0016788">
    <property type="term" value="F:hydrolase activity, acting on ester bonds"/>
    <property type="evidence" value="ECO:0007669"/>
    <property type="project" value="InterPro"/>
</dbReference>
<sequence>MIVDSHCHLNILPEDKVGSLDDVIAKATELGVTRILCVAINPQQWQEVLDLADQYECVYASIGVHPCEDKETVVTDDELIKAASHPKVIAIGEVGLDYFHFEKESVEEGGVQWQHDRFAQHIRIAKQLNKPLIIHTRNSTPDCLAILAKEEANQVGGIMHCFVEDLATAQQAIELGFYISFSGIVTFKNAKELKAVATELPLDKILVETDAPYLAPMPFRGKINQPGYTRYVVEEIAKLKNLSFETVAEATTENFNRLFRLVD</sequence>
<dbReference type="PIRSF" id="PIRSF005902">
    <property type="entry name" value="DNase_TatD"/>
    <property type="match status" value="1"/>
</dbReference>
<name>A0A3B0WP57_9ZZZZ</name>
<dbReference type="InterPro" id="IPR018228">
    <property type="entry name" value="DNase_TatD-rel_CS"/>
</dbReference>
<dbReference type="Gene3D" id="3.20.20.140">
    <property type="entry name" value="Metal-dependent hydrolases"/>
    <property type="match status" value="1"/>
</dbReference>
<dbReference type="PANTHER" id="PTHR46124">
    <property type="entry name" value="D-AMINOACYL-TRNA DEACYLASE"/>
    <property type="match status" value="1"/>
</dbReference>
<dbReference type="PANTHER" id="PTHR46124:SF2">
    <property type="entry name" value="D-AMINOACYL-TRNA DEACYLASE"/>
    <property type="match status" value="1"/>
</dbReference>
<dbReference type="Pfam" id="PF01026">
    <property type="entry name" value="TatD_DNase"/>
    <property type="match status" value="1"/>
</dbReference>
<proteinExistence type="predicted"/>
<dbReference type="InterPro" id="IPR001130">
    <property type="entry name" value="TatD-like"/>
</dbReference>
<dbReference type="NCBIfam" id="TIGR00010">
    <property type="entry name" value="YchF/TatD family DNA exonuclease"/>
    <property type="match status" value="1"/>
</dbReference>
<accession>A0A3B0WP57</accession>
<gene>
    <name evidence="3" type="ORF">MNBD_GAMMA03-749</name>
</gene>
<evidence type="ECO:0000256" key="2">
    <source>
        <dbReference type="ARBA" id="ARBA00022801"/>
    </source>
</evidence>
<dbReference type="InterPro" id="IPR032466">
    <property type="entry name" value="Metal_Hydrolase"/>
</dbReference>
<dbReference type="InterPro" id="IPR015991">
    <property type="entry name" value="TatD/YcfH-like"/>
</dbReference>
<dbReference type="PROSITE" id="PS01091">
    <property type="entry name" value="TATD_3"/>
    <property type="match status" value="1"/>
</dbReference>
<dbReference type="SUPFAM" id="SSF51556">
    <property type="entry name" value="Metallo-dependent hydrolases"/>
    <property type="match status" value="1"/>
</dbReference>
<evidence type="ECO:0000256" key="1">
    <source>
        <dbReference type="ARBA" id="ARBA00022723"/>
    </source>
</evidence>
<dbReference type="GO" id="GO:0046872">
    <property type="term" value="F:metal ion binding"/>
    <property type="evidence" value="ECO:0007669"/>
    <property type="project" value="UniProtKB-KW"/>
</dbReference>
<organism evidence="3">
    <name type="scientific">hydrothermal vent metagenome</name>
    <dbReference type="NCBI Taxonomy" id="652676"/>
    <lineage>
        <taxon>unclassified sequences</taxon>
        <taxon>metagenomes</taxon>
        <taxon>ecological metagenomes</taxon>
    </lineage>
</organism>
<dbReference type="GO" id="GO:0005829">
    <property type="term" value="C:cytosol"/>
    <property type="evidence" value="ECO:0007669"/>
    <property type="project" value="TreeGrafter"/>
</dbReference>
<keyword evidence="2 3" id="KW-0378">Hydrolase</keyword>
<protein>
    <submittedName>
        <fullName evidence="3">Uncharacterized metal-dependent hydrolase YcfH</fullName>
    </submittedName>
</protein>
<dbReference type="CDD" id="cd01310">
    <property type="entry name" value="TatD_DNAse"/>
    <property type="match status" value="1"/>
</dbReference>
<dbReference type="AlphaFoldDB" id="A0A3B0WP57"/>
<dbReference type="PROSITE" id="PS01137">
    <property type="entry name" value="TATD_1"/>
    <property type="match status" value="1"/>
</dbReference>
<reference evidence="3" key="1">
    <citation type="submission" date="2018-06" db="EMBL/GenBank/DDBJ databases">
        <authorList>
            <person name="Zhirakovskaya E."/>
        </authorList>
    </citation>
    <scope>NUCLEOTIDE SEQUENCE</scope>
</reference>